<evidence type="ECO:0000256" key="1">
    <source>
        <dbReference type="SAM" id="MobiDB-lite"/>
    </source>
</evidence>
<dbReference type="AlphaFoldDB" id="B6IWA2"/>
<evidence type="ECO:0000313" key="2">
    <source>
        <dbReference type="EMBL" id="ACJ00576.1"/>
    </source>
</evidence>
<dbReference type="Proteomes" id="UP000001591">
    <property type="component" value="Chromosome"/>
</dbReference>
<organism evidence="2 3">
    <name type="scientific">Rhodospirillum centenum (strain ATCC 51521 / SW)</name>
    <dbReference type="NCBI Taxonomy" id="414684"/>
    <lineage>
        <taxon>Bacteria</taxon>
        <taxon>Pseudomonadati</taxon>
        <taxon>Pseudomonadota</taxon>
        <taxon>Alphaproteobacteria</taxon>
        <taxon>Rhodospirillales</taxon>
        <taxon>Rhodospirillaceae</taxon>
        <taxon>Rhodospirillum</taxon>
    </lineage>
</organism>
<dbReference type="HOGENOM" id="CLU_3275783_0_0_5"/>
<sequence>MNPAHLEHRDPLVVRPGTARGRRPPGHRRPSTPVHGPGPLA</sequence>
<keyword evidence="3" id="KW-1185">Reference proteome</keyword>
<dbReference type="STRING" id="414684.RC1_3214"/>
<protein>
    <submittedName>
        <fullName evidence="2">Uncharacterized protein</fullName>
    </submittedName>
</protein>
<accession>B6IWA2</accession>
<dbReference type="KEGG" id="rce:RC1_3214"/>
<evidence type="ECO:0000313" key="3">
    <source>
        <dbReference type="Proteomes" id="UP000001591"/>
    </source>
</evidence>
<feature type="compositionally biased region" description="Basic and acidic residues" evidence="1">
    <location>
        <begin position="1"/>
        <end position="12"/>
    </location>
</feature>
<feature type="compositionally biased region" description="Basic residues" evidence="1">
    <location>
        <begin position="20"/>
        <end position="30"/>
    </location>
</feature>
<feature type="region of interest" description="Disordered" evidence="1">
    <location>
        <begin position="1"/>
        <end position="41"/>
    </location>
</feature>
<proteinExistence type="predicted"/>
<dbReference type="EMBL" id="CP000613">
    <property type="protein sequence ID" value="ACJ00576.1"/>
    <property type="molecule type" value="Genomic_DNA"/>
</dbReference>
<reference evidence="2 3" key="1">
    <citation type="journal article" date="2010" name="BMC Genomics">
        <title>Metabolic flexibility revealed in the genome of the cyst-forming alpha-1 proteobacterium Rhodospirillum centenum.</title>
        <authorList>
            <person name="Lu Y.K."/>
            <person name="Marden J."/>
            <person name="Han M."/>
            <person name="Swingley W.D."/>
            <person name="Mastrian S.D."/>
            <person name="Chowdhury S.R."/>
            <person name="Hao J."/>
            <person name="Helmy T."/>
            <person name="Kim S."/>
            <person name="Kurdoglu A.A."/>
            <person name="Matthies H.J."/>
            <person name="Rollo D."/>
            <person name="Stothard P."/>
            <person name="Blankenship R.E."/>
            <person name="Bauer C.E."/>
            <person name="Touchman J.W."/>
        </authorList>
    </citation>
    <scope>NUCLEOTIDE SEQUENCE [LARGE SCALE GENOMIC DNA]</scope>
    <source>
        <strain evidence="3">ATCC 51521 / SW</strain>
    </source>
</reference>
<gene>
    <name evidence="2" type="ordered locus">RC1_3214</name>
</gene>
<name>B6IWA2_RHOCS</name>